<dbReference type="SMART" id="SM00922">
    <property type="entry name" value="MR_MLE"/>
    <property type="match status" value="1"/>
</dbReference>
<keyword evidence="4" id="KW-1185">Reference proteome</keyword>
<dbReference type="PANTHER" id="PTHR48073">
    <property type="entry name" value="O-SUCCINYLBENZOATE SYNTHASE-RELATED"/>
    <property type="match status" value="1"/>
</dbReference>
<dbReference type="Pfam" id="PF13378">
    <property type="entry name" value="MR_MLE_C"/>
    <property type="match status" value="1"/>
</dbReference>
<protein>
    <recommendedName>
        <fullName evidence="2">Mandelate racemase/muconate lactonizing enzyme C-terminal domain-containing protein</fullName>
    </recommendedName>
</protein>
<evidence type="ECO:0000256" key="1">
    <source>
        <dbReference type="ARBA" id="ARBA00022723"/>
    </source>
</evidence>
<evidence type="ECO:0000313" key="3">
    <source>
        <dbReference type="EMBL" id="WOG93588.1"/>
    </source>
</evidence>
<name>A0AAF0WSB5_DAUCS</name>
<dbReference type="InterPro" id="IPR036849">
    <property type="entry name" value="Enolase-like_C_sf"/>
</dbReference>
<dbReference type="SUPFAM" id="SSF54826">
    <property type="entry name" value="Enolase N-terminal domain-like"/>
    <property type="match status" value="1"/>
</dbReference>
<dbReference type="GO" id="GO:0046872">
    <property type="term" value="F:metal ion binding"/>
    <property type="evidence" value="ECO:0007669"/>
    <property type="project" value="UniProtKB-KW"/>
</dbReference>
<organism evidence="3 4">
    <name type="scientific">Daucus carota subsp. sativus</name>
    <name type="common">Carrot</name>
    <dbReference type="NCBI Taxonomy" id="79200"/>
    <lineage>
        <taxon>Eukaryota</taxon>
        <taxon>Viridiplantae</taxon>
        <taxon>Streptophyta</taxon>
        <taxon>Embryophyta</taxon>
        <taxon>Tracheophyta</taxon>
        <taxon>Spermatophyta</taxon>
        <taxon>Magnoliopsida</taxon>
        <taxon>eudicotyledons</taxon>
        <taxon>Gunneridae</taxon>
        <taxon>Pentapetalae</taxon>
        <taxon>asterids</taxon>
        <taxon>campanulids</taxon>
        <taxon>Apiales</taxon>
        <taxon>Apiaceae</taxon>
        <taxon>Apioideae</taxon>
        <taxon>Scandiceae</taxon>
        <taxon>Daucinae</taxon>
        <taxon>Daucus</taxon>
        <taxon>Daucus sect. Daucus</taxon>
    </lineage>
</organism>
<reference evidence="3" key="1">
    <citation type="journal article" date="2016" name="Nat. Genet.">
        <title>A high-quality carrot genome assembly provides new insights into carotenoid accumulation and asterid genome evolution.</title>
        <authorList>
            <person name="Iorizzo M."/>
            <person name="Ellison S."/>
            <person name="Senalik D."/>
            <person name="Zeng P."/>
            <person name="Satapoomin P."/>
            <person name="Huang J."/>
            <person name="Bowman M."/>
            <person name="Iovene M."/>
            <person name="Sanseverino W."/>
            <person name="Cavagnaro P."/>
            <person name="Yildiz M."/>
            <person name="Macko-Podgorni A."/>
            <person name="Moranska E."/>
            <person name="Grzebelus E."/>
            <person name="Grzebelus D."/>
            <person name="Ashrafi H."/>
            <person name="Zheng Z."/>
            <person name="Cheng S."/>
            <person name="Spooner D."/>
            <person name="Van Deynze A."/>
            <person name="Simon P."/>
        </authorList>
    </citation>
    <scope>NUCLEOTIDE SEQUENCE</scope>
    <source>
        <tissue evidence="3">Leaf</tissue>
    </source>
</reference>
<dbReference type="SFLD" id="SFLDS00001">
    <property type="entry name" value="Enolase"/>
    <property type="match status" value="1"/>
</dbReference>
<proteinExistence type="predicted"/>
<gene>
    <name evidence="3" type="ORF">DCAR_0312874</name>
</gene>
<reference evidence="3" key="2">
    <citation type="submission" date="2022-03" db="EMBL/GenBank/DDBJ databases">
        <title>Draft title - Genomic analysis of global carrot germplasm unveils the trajectory of domestication and the origin of high carotenoid orange carrot.</title>
        <authorList>
            <person name="Iorizzo M."/>
            <person name="Ellison S."/>
            <person name="Senalik D."/>
            <person name="Macko-Podgorni A."/>
            <person name="Grzebelus D."/>
            <person name="Bostan H."/>
            <person name="Rolling W."/>
            <person name="Curaba J."/>
            <person name="Simon P."/>
        </authorList>
    </citation>
    <scope>NUCLEOTIDE SEQUENCE</scope>
    <source>
        <tissue evidence="3">Leaf</tissue>
    </source>
</reference>
<sequence>MLTTRTTGMPLISVLSKVGRILQGHNFASVRAGVEMALINAVANMIGMPLWRVFGGVSNTISTDITIPTASPAQAHQLASDYCSKGFQTLKLKVESNLVSDIEMLRAVRGGHPECSLILDANGRYSSSEALQLLQILHELKLSPVLFEQPVHRNDWDGLGWVTKIAKEKYGVSVAADEKIWHVINIKLAKLGVLGSVETAELAQASGLELMIGGMAESRLAVGFAGHLAAGPGCFKYIDLDSPFHLLEDPVLKRTFHMKGTYTNPKFHNFTLGTADSRESLSEKSTRYQNLIYHLLNFLI</sequence>
<evidence type="ECO:0000313" key="4">
    <source>
        <dbReference type="Proteomes" id="UP000077755"/>
    </source>
</evidence>
<dbReference type="AlphaFoldDB" id="A0AAF0WSB5"/>
<dbReference type="SUPFAM" id="SSF51604">
    <property type="entry name" value="Enolase C-terminal domain-like"/>
    <property type="match status" value="1"/>
</dbReference>
<dbReference type="InterPro" id="IPR029065">
    <property type="entry name" value="Enolase_C-like"/>
</dbReference>
<dbReference type="Gene3D" id="3.20.20.120">
    <property type="entry name" value="Enolase-like C-terminal domain"/>
    <property type="match status" value="1"/>
</dbReference>
<evidence type="ECO:0000259" key="2">
    <source>
        <dbReference type="SMART" id="SM00922"/>
    </source>
</evidence>
<dbReference type="InterPro" id="IPR013342">
    <property type="entry name" value="Mandelate_racemase_C"/>
</dbReference>
<dbReference type="Proteomes" id="UP000077755">
    <property type="component" value="Chromosome 3"/>
</dbReference>
<dbReference type="PANTHER" id="PTHR48073:SF2">
    <property type="entry name" value="O-SUCCINYLBENZOATE SYNTHASE"/>
    <property type="match status" value="1"/>
</dbReference>
<feature type="domain" description="Mandelate racemase/muconate lactonizing enzyme C-terminal" evidence="2">
    <location>
        <begin position="72"/>
        <end position="166"/>
    </location>
</feature>
<dbReference type="EMBL" id="CP093345">
    <property type="protein sequence ID" value="WOG93588.1"/>
    <property type="molecule type" value="Genomic_DNA"/>
</dbReference>
<keyword evidence="1" id="KW-0479">Metal-binding</keyword>
<dbReference type="InterPro" id="IPR029017">
    <property type="entry name" value="Enolase-like_N"/>
</dbReference>
<accession>A0AAF0WSB5</accession>
<dbReference type="GO" id="GO:0003824">
    <property type="term" value="F:catalytic activity"/>
    <property type="evidence" value="ECO:0007669"/>
    <property type="project" value="UniProtKB-ARBA"/>
</dbReference>